<evidence type="ECO:0000256" key="1">
    <source>
        <dbReference type="SAM" id="MobiDB-lite"/>
    </source>
</evidence>
<organism evidence="2 3">
    <name type="scientific">Desulfoscipio geothermicus DSM 3669</name>
    <dbReference type="NCBI Taxonomy" id="1121426"/>
    <lineage>
        <taxon>Bacteria</taxon>
        <taxon>Bacillati</taxon>
        <taxon>Bacillota</taxon>
        <taxon>Clostridia</taxon>
        <taxon>Eubacteriales</taxon>
        <taxon>Desulfallaceae</taxon>
        <taxon>Desulfoscipio</taxon>
    </lineage>
</organism>
<sequence>MPWHHLVSQIINIEQREIQLYQQIANGAPTAALRDMAMSMAEHERRELSFWHDLLQSDGYAPGGGHYPPGEGYYPPGSGYYPPGGTCPPGDTCTPDGWAGTPLQAEQKKEEKKEEKK</sequence>
<feature type="compositionally biased region" description="Basic and acidic residues" evidence="1">
    <location>
        <begin position="106"/>
        <end position="117"/>
    </location>
</feature>
<reference evidence="3" key="1">
    <citation type="submission" date="2016-10" db="EMBL/GenBank/DDBJ databases">
        <authorList>
            <person name="Varghese N."/>
            <person name="Submissions S."/>
        </authorList>
    </citation>
    <scope>NUCLEOTIDE SEQUENCE [LARGE SCALE GENOMIC DNA]</scope>
    <source>
        <strain evidence="3">DSM 3669</strain>
    </source>
</reference>
<protein>
    <recommendedName>
        <fullName evidence="4">Coat F domain-containing protein</fullName>
    </recommendedName>
</protein>
<dbReference type="Proteomes" id="UP000199584">
    <property type="component" value="Unassembled WGS sequence"/>
</dbReference>
<dbReference type="EMBL" id="FOYM01000015">
    <property type="protein sequence ID" value="SFR07952.1"/>
    <property type="molecule type" value="Genomic_DNA"/>
</dbReference>
<evidence type="ECO:0000313" key="2">
    <source>
        <dbReference type="EMBL" id="SFR07952.1"/>
    </source>
</evidence>
<dbReference type="AlphaFoldDB" id="A0A1I6DRF8"/>
<proteinExistence type="predicted"/>
<gene>
    <name evidence="2" type="ORF">SAMN05660706_11588</name>
</gene>
<accession>A0A1I6DRF8</accession>
<dbReference type="RefSeq" id="WP_092483754.1">
    <property type="nucleotide sequence ID" value="NZ_FOYM01000015.1"/>
</dbReference>
<keyword evidence="3" id="KW-1185">Reference proteome</keyword>
<feature type="region of interest" description="Disordered" evidence="1">
    <location>
        <begin position="85"/>
        <end position="117"/>
    </location>
</feature>
<dbReference type="OrthoDB" id="9975953at2"/>
<evidence type="ECO:0000313" key="3">
    <source>
        <dbReference type="Proteomes" id="UP000199584"/>
    </source>
</evidence>
<evidence type="ECO:0008006" key="4">
    <source>
        <dbReference type="Google" id="ProtNLM"/>
    </source>
</evidence>
<name>A0A1I6DRF8_9FIRM</name>